<name>A0A803TVF3_ANOCA</name>
<keyword evidence="9" id="KW-1185">Reference proteome</keyword>
<proteinExistence type="predicted"/>
<feature type="domain" description="Calponin-homology (CH)" evidence="7">
    <location>
        <begin position="1631"/>
        <end position="1754"/>
    </location>
</feature>
<dbReference type="Pfam" id="PF00307">
    <property type="entry name" value="CH"/>
    <property type="match status" value="1"/>
</dbReference>
<dbReference type="Ensembl" id="ENSACAT00000053927.1">
    <property type="protein sequence ID" value="ENSACAP00000039193.1"/>
    <property type="gene ID" value="ENSACAG00000014934.3"/>
</dbReference>
<organism evidence="8 9">
    <name type="scientific">Anolis carolinensis</name>
    <name type="common">Green anole</name>
    <name type="synonym">American chameleon</name>
    <dbReference type="NCBI Taxonomy" id="28377"/>
    <lineage>
        <taxon>Eukaryota</taxon>
        <taxon>Metazoa</taxon>
        <taxon>Chordata</taxon>
        <taxon>Craniata</taxon>
        <taxon>Vertebrata</taxon>
        <taxon>Euteleostomi</taxon>
        <taxon>Lepidosauria</taxon>
        <taxon>Squamata</taxon>
        <taxon>Bifurcata</taxon>
        <taxon>Unidentata</taxon>
        <taxon>Episquamata</taxon>
        <taxon>Toxicofera</taxon>
        <taxon>Iguania</taxon>
        <taxon>Dactyloidae</taxon>
        <taxon>Anolis</taxon>
    </lineage>
</organism>
<dbReference type="Gene3D" id="1.10.418.10">
    <property type="entry name" value="Calponin-like domain"/>
    <property type="match status" value="1"/>
</dbReference>
<reference evidence="8 9" key="1">
    <citation type="submission" date="2009-12" db="EMBL/GenBank/DDBJ databases">
        <title>The Genome Sequence of Anolis carolinensis (Green Anole Lizard).</title>
        <authorList>
            <consortium name="The Genome Sequencing Platform"/>
            <person name="Di Palma F."/>
            <person name="Alfoldi J."/>
            <person name="Heiman D."/>
            <person name="Young S."/>
            <person name="Grabherr M."/>
            <person name="Johnson J."/>
            <person name="Lander E.S."/>
            <person name="Lindblad-Toh K."/>
        </authorList>
    </citation>
    <scope>NUCLEOTIDE SEQUENCE [LARGE SCALE GENOMIC DNA]</scope>
    <source>
        <strain evidence="8 9">JBL SC #1</strain>
    </source>
</reference>
<reference evidence="8" key="2">
    <citation type="submission" date="2025-08" db="UniProtKB">
        <authorList>
            <consortium name="Ensembl"/>
        </authorList>
    </citation>
    <scope>IDENTIFICATION</scope>
</reference>
<keyword evidence="3" id="KW-0963">Cytoplasm</keyword>
<keyword evidence="6" id="KW-0812">Transmembrane</keyword>
<dbReference type="PANTHER" id="PTHR45912">
    <property type="entry name" value="CILIA- AND FLAGELLA-ASSOCIATED PROTEIN 47"/>
    <property type="match status" value="1"/>
</dbReference>
<sequence length="2003" mass="224508">MTLWSRGPWKKCSLFLFISCGPFVFLIEGLYNSVESRSLDYTVHKIFSFQGTFAIKYTGSVPIIIEPTSGVVEPRSVQLVKLEICTDVPRIINQPAIVELQGCPSVEVMIKANIVEQIIELFGVPHSNARYCVDFGCVYFGTSKAEEVVLHNKSPEPMHWVAVLQDDAIGTELGTNIQKSTNAVLKDLHRTGGKPGVDISTLITCNPNEGMLQPYQKIVVTLCFSPRQLKRDIERVPPRQDYAIFLKFEVVGSKDDFLKALSGDDIPTKAHNPHQIELGLTGSGLPVMLTFIPGPVVNFMECYMGEHTDIVCMLKNECDALPISYVFHKIAHFNICPEKGNIKAKSNQDVIFSFVPHRVGTFSVKQIVDIIGPVVTKNSPPILKMEPFHQIQLSFFGFCKSVTNKVVLKSNPGLTPLVSNATGVFVANKLDQHSDITPIALLKSNRTQIHAHQIKKNMSKAILALPNDRAGSIRPAELHKDYRTIFTKVPRYSYVDPEFSYTTFEEAENQEHKEHYADYLRSLRQRRFYKKAARIFTMLNNPVDIGLKPAHGLKSPKVKDLPQEKTKQDVTCITGSNMLTSQQLVEIKAKSVDKEVSEGLNPVPCSPQEIEDCSLILTSRQLRQVFIGPSTIDFGEVCVHSSSSQKLHLINNLPVHIWIQTEIKSEELQQTSPLSHVIPPFTKTYIPVVFENDKLGSFQKSFSYTINQHHTGHVLVVAKIVPVALELSTREVTLNPAFNFFAERGFRTTLTLYNHKNYPAKFTWKPIITEKGCAFSICPEKGTVEACKDLECEVVWHSSFSSPTTGEFDLCVHQGKTLKLKCFAKFACTSVQFKEKRITFNHAPLYLTTCRTAILQNLGHNHAYFQVLDANPVPGMVISPLQGIVPVGGLTKIKIYFRPNAIMKFDTRVEVAVQNTKTLELRIGGSVGVPDIDVSVQSFTFPGVYVGSSQEIPFFIRNKGKTHAMVTVDLSNHDVFKLHFALRPEDEQHIPEQPSLYSTIIDANASLECSLIFTPKEVAAYDFNLLISINVAELPSLLSTRTSHAGSAKHIIVPRPQSLTIPTRICKVQATVLLPPLQVSPLELFFQYSMRTINLGVVSDSNNIKKLHLENISKKDITWRFDLDAAGKAVDDGIFKFSLYTGVLRPGQYTVATICFCPCCPGEYTAEIPVFLNNETSIYRTVILSGALKSPKMSFEPQLLILTPVPLNVKTGANVSLIPQNYLRPSVLQVEIPEVCPTSDNDDVDDNDEKEKEEINPITVEFPNGNEIKITEEGENIGLTCRVNFSSSKPLSFMKNLFFIDDEKNRYPLKVTVTAENCLLTVYPYLACHLTEQNIILKSNSTEIIYSTGEAVQHPCYIPGTCSQTSSSTFDAITNSANENSVAELEKMLAHERLKSRNGVGPNRRIGNTFEQSLFPVEGTEEHAFFQKVITAVQNWFTLFGWSKGPNPISIPHSLRCDVCKIQMTSSDEKLKQNLGKDIKTIYDMLHNLSGQLLPGISASQSLPFDPIQRVVQLRWQHATMITFLKGQGASLSQILPEFLLDFEDYKKWTTLQFTVKAEKNDPDDNYVYVLDDSVFEAVSKRAWTDVLLQIYKILVLQRVSFLGSNRQENSEDIEHVPKISAESLSSNIYSSSERIILAWMNRHFEKMRKIIWKDCEKGNIPPTRWILNFDRDLLDGLVLAAQIASYCPYLISTHFVNMYTNPQTSEQYFHNCLIVVNAFHAITLDIDVLATDICDPNPVAMLMLCVHLYERLPHYLPKKTIEFPGPLHATVLRKIQIKNPSIKPLIYNASILGRESADFTLPKGNILTIPPKSQIRVKVEFTSRFLYPAEAVLLLVSKPLTGVGGATVTFSLKTKITNIKPAGSLKCKSPCYELKKLSLQVTSPFKIDGPFRVILVESTSCITEPEKLEHINQIKQGKTKSNESNILKDIDEVVGLHGFYNQGDNSSNGNGVNCLQEFFSPEDIILLGKESSTILDLHYLPFNLGKRYCAIILVNQQVIFKT</sequence>
<dbReference type="InterPro" id="IPR036872">
    <property type="entry name" value="CH_dom_sf"/>
</dbReference>
<feature type="transmembrane region" description="Helical" evidence="6">
    <location>
        <begin position="12"/>
        <end position="31"/>
    </location>
</feature>
<evidence type="ECO:0000256" key="5">
    <source>
        <dbReference type="ARBA" id="ARBA00023273"/>
    </source>
</evidence>
<evidence type="ECO:0000313" key="9">
    <source>
        <dbReference type="Proteomes" id="UP000001646"/>
    </source>
</evidence>
<dbReference type="InParanoid" id="A0A803TVF3"/>
<keyword evidence="6" id="KW-1133">Transmembrane helix</keyword>
<dbReference type="InterPro" id="IPR013783">
    <property type="entry name" value="Ig-like_fold"/>
</dbReference>
<dbReference type="InterPro" id="IPR001715">
    <property type="entry name" value="CH_dom"/>
</dbReference>
<dbReference type="Pfam" id="PF24529">
    <property type="entry name" value="CFAP47"/>
    <property type="match status" value="1"/>
</dbReference>
<evidence type="ECO:0000313" key="8">
    <source>
        <dbReference type="Ensembl" id="ENSACAP00000039193.1"/>
    </source>
</evidence>
<dbReference type="SUPFAM" id="SSF47576">
    <property type="entry name" value="Calponin-homology domain, CH-domain"/>
    <property type="match status" value="1"/>
</dbReference>
<evidence type="ECO:0000256" key="3">
    <source>
        <dbReference type="ARBA" id="ARBA00022490"/>
    </source>
</evidence>
<dbReference type="PROSITE" id="PS50021">
    <property type="entry name" value="CH"/>
    <property type="match status" value="1"/>
</dbReference>
<evidence type="ECO:0000256" key="2">
    <source>
        <dbReference type="ARBA" id="ARBA00004496"/>
    </source>
</evidence>
<comment type="subcellular location">
    <subcellularLocation>
        <location evidence="1">Cell projection</location>
        <location evidence="1">Cilium</location>
    </subcellularLocation>
    <subcellularLocation>
        <location evidence="2">Cytoplasm</location>
    </subcellularLocation>
</comment>
<dbReference type="GeneTree" id="ENSGT00940000159699"/>
<dbReference type="PANTHER" id="PTHR45912:SF3">
    <property type="entry name" value="CILIA- AND FLAGELLA-ASSOCIATED PROTEIN 47"/>
    <property type="match status" value="1"/>
</dbReference>
<dbReference type="Pfam" id="PF22544">
    <property type="entry name" value="HYDIN_VesB_CFA65-like_Ig"/>
    <property type="match status" value="1"/>
</dbReference>
<evidence type="ECO:0000256" key="6">
    <source>
        <dbReference type="SAM" id="Phobius"/>
    </source>
</evidence>
<keyword evidence="5" id="KW-0966">Cell projection</keyword>
<dbReference type="Gene3D" id="2.60.40.10">
    <property type="entry name" value="Immunoglobulins"/>
    <property type="match status" value="7"/>
</dbReference>
<dbReference type="Bgee" id="ENSACAG00000014934">
    <property type="expression patterns" value="Expressed in testis and 4 other cell types or tissues"/>
</dbReference>
<protein>
    <recommendedName>
        <fullName evidence="7">Calponin-homology (CH) domain-containing protein</fullName>
    </recommendedName>
</protein>
<accession>A0A803TVF3</accession>
<keyword evidence="6" id="KW-0472">Membrane</keyword>
<reference evidence="8" key="3">
    <citation type="submission" date="2025-09" db="UniProtKB">
        <authorList>
            <consortium name="Ensembl"/>
        </authorList>
    </citation>
    <scope>IDENTIFICATION</scope>
</reference>
<evidence type="ECO:0000256" key="1">
    <source>
        <dbReference type="ARBA" id="ARBA00004138"/>
    </source>
</evidence>
<evidence type="ECO:0000256" key="4">
    <source>
        <dbReference type="ARBA" id="ARBA00023069"/>
    </source>
</evidence>
<dbReference type="InterPro" id="IPR053879">
    <property type="entry name" value="HYDIN_VesB_CFA65-like_Ig"/>
</dbReference>
<evidence type="ECO:0000259" key="7">
    <source>
        <dbReference type="PROSITE" id="PS50021"/>
    </source>
</evidence>
<gene>
    <name evidence="8" type="primary">cfap47</name>
</gene>
<keyword evidence="4" id="KW-0969">Cilium</keyword>
<dbReference type="Proteomes" id="UP000001646">
    <property type="component" value="Chromosome 3"/>
</dbReference>
<dbReference type="InterPro" id="IPR056343">
    <property type="entry name" value="CFAP47_dom"/>
</dbReference>